<dbReference type="Proteomes" id="UP000093561">
    <property type="component" value="Unassembled WGS sequence"/>
</dbReference>
<name>A0AAF5Q350_WUCBA</name>
<keyword evidence="1" id="KW-0472">Membrane</keyword>
<keyword evidence="1" id="KW-1133">Transmembrane helix</keyword>
<keyword evidence="1" id="KW-0812">Transmembrane</keyword>
<evidence type="ECO:0000313" key="3">
    <source>
        <dbReference type="WBParaSite" id="mrna-Wban_09391"/>
    </source>
</evidence>
<reference evidence="3" key="3">
    <citation type="submission" date="2024-02" db="UniProtKB">
        <authorList>
            <consortium name="WormBaseParasite"/>
        </authorList>
    </citation>
    <scope>IDENTIFICATION</scope>
    <source>
        <strain evidence="3">pt0022</strain>
    </source>
</reference>
<feature type="transmembrane region" description="Helical" evidence="1">
    <location>
        <begin position="67"/>
        <end position="88"/>
    </location>
</feature>
<proteinExistence type="predicted"/>
<organism evidence="2 3">
    <name type="scientific">Wuchereria bancrofti</name>
    <dbReference type="NCBI Taxonomy" id="6293"/>
    <lineage>
        <taxon>Eukaryota</taxon>
        <taxon>Metazoa</taxon>
        <taxon>Ecdysozoa</taxon>
        <taxon>Nematoda</taxon>
        <taxon>Chromadorea</taxon>
        <taxon>Rhabditida</taxon>
        <taxon>Spirurina</taxon>
        <taxon>Spiruromorpha</taxon>
        <taxon>Filarioidea</taxon>
        <taxon>Onchocercidae</taxon>
        <taxon>Wuchereria</taxon>
    </lineage>
</organism>
<dbReference type="WBParaSite" id="mrna-Wban_09391">
    <property type="protein sequence ID" value="mrna-Wban_09391"/>
    <property type="gene ID" value="Wban_09391"/>
</dbReference>
<evidence type="ECO:0000256" key="1">
    <source>
        <dbReference type="SAM" id="Phobius"/>
    </source>
</evidence>
<reference evidence="2" key="1">
    <citation type="submission" date="2015-03" db="EMBL/GenBank/DDBJ databases">
        <title>Wuchereria bancrofti Genome Sequencing Papua New Guinea Strain.</title>
        <authorList>
            <person name="Small S.T."/>
            <person name="Serre D."/>
            <person name="Zimmerman P.A."/>
        </authorList>
    </citation>
    <scope>NUCLEOTIDE SEQUENCE [LARGE SCALE GENOMIC DNA]</scope>
    <source>
        <strain evidence="2">pt0022</strain>
    </source>
</reference>
<reference evidence="2" key="2">
    <citation type="journal article" date="2016" name="Mol. Ecol.">
        <title>Population genomics of the filarial nematode parasite Wuchereria bancrofti from mosquitoes.</title>
        <authorList>
            <person name="Small S.T."/>
            <person name="Reimer L.J."/>
            <person name="Tisch D.J."/>
            <person name="King C.L."/>
            <person name="Christensen B.M."/>
            <person name="Siba P.M."/>
            <person name="Kazura J.W."/>
            <person name="Serre D."/>
            <person name="Zimmerman P.A."/>
        </authorList>
    </citation>
    <scope>NUCLEOTIDE SEQUENCE</scope>
    <source>
        <strain evidence="2">pt0022</strain>
    </source>
</reference>
<sequence length="113" mass="13120">MGWHAVVWRGVTTQQHRNGTMRLRVLLYEGMGASVCTVQERTGGRLLVLGWVVWCGRQRRAKWNVGWVVLGDNSSFIYLPFLTIPLLLLSNHPYLYVFLEQFCTFPYTLFVLN</sequence>
<dbReference type="AlphaFoldDB" id="A0AAF5Q350"/>
<accession>A0AAF5Q350</accession>
<evidence type="ECO:0000313" key="2">
    <source>
        <dbReference type="Proteomes" id="UP000093561"/>
    </source>
</evidence>
<protein>
    <submittedName>
        <fullName evidence="3">Uncharacterized protein</fullName>
    </submittedName>
</protein>